<protein>
    <submittedName>
        <fullName evidence="2">Uncharacterized protein</fullName>
    </submittedName>
</protein>
<dbReference type="InterPro" id="IPR055334">
    <property type="entry name" value="PEX8-like"/>
</dbReference>
<organism evidence="2 3">
    <name type="scientific">Boletus reticuloceps</name>
    <dbReference type="NCBI Taxonomy" id="495285"/>
    <lineage>
        <taxon>Eukaryota</taxon>
        <taxon>Fungi</taxon>
        <taxon>Dikarya</taxon>
        <taxon>Basidiomycota</taxon>
        <taxon>Agaricomycotina</taxon>
        <taxon>Agaricomycetes</taxon>
        <taxon>Agaricomycetidae</taxon>
        <taxon>Boletales</taxon>
        <taxon>Boletineae</taxon>
        <taxon>Boletaceae</taxon>
        <taxon>Boletoideae</taxon>
        <taxon>Boletus</taxon>
    </lineage>
</organism>
<dbReference type="EMBL" id="JAGFBS010000025">
    <property type="protein sequence ID" value="KAG6372889.1"/>
    <property type="molecule type" value="Genomic_DNA"/>
</dbReference>
<comment type="caution">
    <text evidence="2">The sequence shown here is derived from an EMBL/GenBank/DDBJ whole genome shotgun (WGS) entry which is preliminary data.</text>
</comment>
<gene>
    <name evidence="2" type="ORF">JVT61DRAFT_7324</name>
</gene>
<dbReference type="Proteomes" id="UP000683000">
    <property type="component" value="Unassembled WGS sequence"/>
</dbReference>
<dbReference type="PANTHER" id="PTHR39214:SF1">
    <property type="entry name" value="MICROBODY (PEROXISOME) BIOGENESIS PROTEIN PEROXIN 8 (EUROFUNG)"/>
    <property type="match status" value="1"/>
</dbReference>
<evidence type="ECO:0000256" key="1">
    <source>
        <dbReference type="SAM" id="MobiDB-lite"/>
    </source>
</evidence>
<feature type="region of interest" description="Disordered" evidence="1">
    <location>
        <begin position="660"/>
        <end position="682"/>
    </location>
</feature>
<dbReference type="OrthoDB" id="2357318at2759"/>
<name>A0A8I2YIG8_9AGAM</name>
<evidence type="ECO:0000313" key="3">
    <source>
        <dbReference type="Proteomes" id="UP000683000"/>
    </source>
</evidence>
<dbReference type="PANTHER" id="PTHR39214">
    <property type="entry name" value="MICROBODY (PEROXISOME) BIOGENESIS PROTEIN PEROXIN 8 (EUROFUNG)"/>
    <property type="match status" value="1"/>
</dbReference>
<proteinExistence type="predicted"/>
<dbReference type="AlphaFoldDB" id="A0A8I2YIG8"/>
<keyword evidence="3" id="KW-1185">Reference proteome</keyword>
<sequence length="682" mass="74215">MSYTALLSHLHRPSPTSPPALPTLQGLIVHHLSQLTPSPTPLAAAIVSSPLFRPFSFAKLDALSISFRHAVHAKLRLLKEEPSGLFLPSLNARLANWSTSLLKGFEGGHAITRLACCSGLLLGLDDILQKLPAKQPDVKSSVEDELILAFADVIDLFISSDSWGKQFQPITEVGEDALTLPLIISSQALLVVPPEKLVALPLQQMLSLVVRAITQAFVHGAFISALSSHPESNPEFKVSIKSEAPIYGEINAVASSHAMVHMGSLSKLCSRCISLYVDYRPKLALPPVHETFRALENMARKVEAGWLSSGLAEANEESIAPETRPLTTSIWTILKTLLFCTIMITEAGLSTSVYIPPAFSHSSAALALITLRTFSHLAFVIEKFGGAGHGAFAELKRGFYLALDVLANNADESEQFVKGLCDEMWSGGFASTHPVQRAKKAFALSAIEQLVPVLSPTTIQTIVLPFCSPHLSDYTHRGEFESAHSVVLAIFSSRSKRVVQDASARSDDPLVLGSAFTERMVPFYLQCLLENSSDGRLNVSQLRLAFAVLVKSASLTRDPALAWFCISSILATTKELSQDSERRHRLHLALVSSLPSLPLTLLPQALSAVKDVVDCTTNDAKCKELVEALFREIIENVGDGEKEYAIRWWNERRAEWSGAGLDPAVHDGDRPGTKGLETMSRL</sequence>
<accession>A0A8I2YIG8</accession>
<reference evidence="2" key="1">
    <citation type="submission" date="2021-03" db="EMBL/GenBank/DDBJ databases">
        <title>Evolutionary innovations through gain and loss of genes in the ectomycorrhizal Boletales.</title>
        <authorList>
            <person name="Wu G."/>
            <person name="Miyauchi S."/>
            <person name="Morin E."/>
            <person name="Yang Z.-L."/>
            <person name="Xu J."/>
            <person name="Martin F.M."/>
        </authorList>
    </citation>
    <scope>NUCLEOTIDE SEQUENCE</scope>
    <source>
        <strain evidence="2">BR01</strain>
    </source>
</reference>
<evidence type="ECO:0000313" key="2">
    <source>
        <dbReference type="EMBL" id="KAG6372889.1"/>
    </source>
</evidence>